<evidence type="ECO:0000259" key="2">
    <source>
        <dbReference type="Pfam" id="PF14881"/>
    </source>
</evidence>
<evidence type="ECO:0000313" key="3">
    <source>
        <dbReference type="EMBL" id="GJN87155.1"/>
    </source>
</evidence>
<dbReference type="InterPro" id="IPR036525">
    <property type="entry name" value="Tubulin/FtsZ_GTPase_sf"/>
</dbReference>
<dbReference type="GO" id="GO:0007005">
    <property type="term" value="P:mitochondrion organization"/>
    <property type="evidence" value="ECO:0007669"/>
    <property type="project" value="InterPro"/>
</dbReference>
<dbReference type="SUPFAM" id="SSF52490">
    <property type="entry name" value="Tubulin nucleotide-binding domain-like"/>
    <property type="match status" value="1"/>
</dbReference>
<comment type="caution">
    <text evidence="3">The sequence shown here is derived from an EMBL/GenBank/DDBJ whole genome shotgun (WGS) entry which is preliminary data.</text>
</comment>
<feature type="compositionally biased region" description="Acidic residues" evidence="1">
    <location>
        <begin position="511"/>
        <end position="538"/>
    </location>
</feature>
<sequence length="538" mass="58809">MEATLITRNPGADAQGNVTTSDLTLDLVLAGQGKRPREAVDTLPASEWSTSAAPHAHRGAAAPAADPRDHSYRPHALSGFSEFGSDEPNEFATFVQGREAWDGNSELRDNVEDDLRLFAERSDHTEGFLLTTRLSTGFSGLTASFLELLRDEHPKAAIWSTALLSNARGWKRADSDRAKSQRMLNAALGLVALEDLASMVLPVQPVREYSDWVGGAGASAEQEWRRFLRDDVDRSAAYEQVLTMHLQSAGSELREPDVLSSLIEQLNWRGGNKIASLCGATPLAPVEYYGGTNEAGVKKLKSTVKDWSVWEAEPQEDEGKKLRIQPKRKEDDDVPYAQYGVARGLDFEDSQAIGPLLEKSAVPLKEPLSRWVSLYDPYPVLPSSLPIYRGLHPQSGHPLVLPVPSTALPVSASPTSAPSAALFGLPDARFPSALSYTASQPRSLPILTTLSTSPSARHYLRHLALGVKELRRVRAGVLREYEGGEYGVGREGVDEARERIEALWDAYGGGAEDDEGDEGGKDEDEDWTATEQQDEWDL</sequence>
<dbReference type="Gene3D" id="3.40.50.1440">
    <property type="entry name" value="Tubulin/FtsZ, GTPase domain"/>
    <property type="match status" value="1"/>
</dbReference>
<feature type="region of interest" description="Disordered" evidence="1">
    <location>
        <begin position="506"/>
        <end position="538"/>
    </location>
</feature>
<protein>
    <recommendedName>
        <fullName evidence="2">DML1/Misato tubulin domain-containing protein</fullName>
    </recommendedName>
</protein>
<feature type="region of interest" description="Disordered" evidence="1">
    <location>
        <begin position="36"/>
        <end position="84"/>
    </location>
</feature>
<reference evidence="3 4" key="1">
    <citation type="submission" date="2021-12" db="EMBL/GenBank/DDBJ databases">
        <title>High titer production of polyol ester of fatty acids by Rhodotorula paludigena BS15 towards product separation-free biomass refinery.</title>
        <authorList>
            <person name="Mano J."/>
            <person name="Ono H."/>
            <person name="Tanaka T."/>
            <person name="Naito K."/>
            <person name="Sushida H."/>
            <person name="Ike M."/>
            <person name="Tokuyasu K."/>
            <person name="Kitaoka M."/>
        </authorList>
    </citation>
    <scope>NUCLEOTIDE SEQUENCE [LARGE SCALE GENOMIC DNA]</scope>
    <source>
        <strain evidence="3 4">BS15</strain>
    </source>
</reference>
<evidence type="ECO:0000256" key="1">
    <source>
        <dbReference type="SAM" id="MobiDB-lite"/>
    </source>
</evidence>
<dbReference type="PANTHER" id="PTHR13391:SF0">
    <property type="entry name" value="PROTEIN MISATO HOMOLOG 1"/>
    <property type="match status" value="1"/>
</dbReference>
<proteinExistence type="predicted"/>
<organism evidence="3 4">
    <name type="scientific">Rhodotorula paludigena</name>
    <dbReference type="NCBI Taxonomy" id="86838"/>
    <lineage>
        <taxon>Eukaryota</taxon>
        <taxon>Fungi</taxon>
        <taxon>Dikarya</taxon>
        <taxon>Basidiomycota</taxon>
        <taxon>Pucciniomycotina</taxon>
        <taxon>Microbotryomycetes</taxon>
        <taxon>Sporidiobolales</taxon>
        <taxon>Sporidiobolaceae</taxon>
        <taxon>Rhodotorula</taxon>
    </lineage>
</organism>
<dbReference type="InterPro" id="IPR049942">
    <property type="entry name" value="DML1/Misato"/>
</dbReference>
<dbReference type="Proteomes" id="UP001342314">
    <property type="component" value="Unassembled WGS sequence"/>
</dbReference>
<dbReference type="InterPro" id="IPR029209">
    <property type="entry name" value="DML1/Misato_tubulin"/>
</dbReference>
<name>A0AAV5G4E6_9BASI</name>
<dbReference type="AlphaFoldDB" id="A0AAV5G4E6"/>
<keyword evidence="4" id="KW-1185">Reference proteome</keyword>
<gene>
    <name evidence="3" type="ORF">Rhopal_000100-T1</name>
</gene>
<feature type="domain" description="DML1/Misato tubulin" evidence="2">
    <location>
        <begin position="72"/>
        <end position="215"/>
    </location>
</feature>
<dbReference type="PANTHER" id="PTHR13391">
    <property type="entry name" value="MITOCHONDRIAL DISTRIBUTION REGULATOR MISATO"/>
    <property type="match status" value="1"/>
</dbReference>
<dbReference type="Pfam" id="PF14881">
    <property type="entry name" value="Tubulin_3"/>
    <property type="match status" value="1"/>
</dbReference>
<dbReference type="EMBL" id="BQKY01000001">
    <property type="protein sequence ID" value="GJN87155.1"/>
    <property type="molecule type" value="Genomic_DNA"/>
</dbReference>
<evidence type="ECO:0000313" key="4">
    <source>
        <dbReference type="Proteomes" id="UP001342314"/>
    </source>
</evidence>
<dbReference type="GO" id="GO:0005739">
    <property type="term" value="C:mitochondrion"/>
    <property type="evidence" value="ECO:0007669"/>
    <property type="project" value="TreeGrafter"/>
</dbReference>
<accession>A0AAV5G4E6</accession>